<dbReference type="STRING" id="1675527.AIOL_001145"/>
<keyword evidence="6" id="KW-1185">Reference proteome</keyword>
<dbReference type="PANTHER" id="PTHR46796:SF6">
    <property type="entry name" value="ARAC SUBFAMILY"/>
    <property type="match status" value="1"/>
</dbReference>
<evidence type="ECO:0000256" key="2">
    <source>
        <dbReference type="ARBA" id="ARBA00023125"/>
    </source>
</evidence>
<keyword evidence="1" id="KW-0805">Transcription regulation</keyword>
<dbReference type="InterPro" id="IPR009057">
    <property type="entry name" value="Homeodomain-like_sf"/>
</dbReference>
<evidence type="ECO:0000256" key="1">
    <source>
        <dbReference type="ARBA" id="ARBA00023015"/>
    </source>
</evidence>
<dbReference type="PRINTS" id="PR00032">
    <property type="entry name" value="HTHARAC"/>
</dbReference>
<dbReference type="AlphaFoldDB" id="A0A0J9GRU0"/>
<evidence type="ECO:0000259" key="4">
    <source>
        <dbReference type="PROSITE" id="PS01124"/>
    </source>
</evidence>
<proteinExistence type="predicted"/>
<dbReference type="PROSITE" id="PS01124">
    <property type="entry name" value="HTH_ARAC_FAMILY_2"/>
    <property type="match status" value="1"/>
</dbReference>
<name>A0A0J9GRU0_9RHOB</name>
<dbReference type="CDD" id="cd03136">
    <property type="entry name" value="GATase1_AraC_ArgR_like"/>
    <property type="match status" value="1"/>
</dbReference>
<keyword evidence="3" id="KW-0804">Transcription</keyword>
<dbReference type="Pfam" id="PF12833">
    <property type="entry name" value="HTH_18"/>
    <property type="match status" value="1"/>
</dbReference>
<dbReference type="OrthoDB" id="9793400at2"/>
<dbReference type="EMBL" id="LFTY01000002">
    <property type="protein sequence ID" value="KMW56193.1"/>
    <property type="molecule type" value="Genomic_DNA"/>
</dbReference>
<dbReference type="Gene3D" id="1.10.10.60">
    <property type="entry name" value="Homeodomain-like"/>
    <property type="match status" value="1"/>
</dbReference>
<reference evidence="5 6" key="1">
    <citation type="submission" date="2015-06" db="EMBL/GenBank/DDBJ databases">
        <title>Draft genome sequence of an Alphaproteobacteria species associated to the Mediterranean sponge Oscarella lobularis.</title>
        <authorList>
            <person name="Jourda C."/>
            <person name="Santini S."/>
            <person name="Claverie J.-M."/>
        </authorList>
    </citation>
    <scope>NUCLEOTIDE SEQUENCE [LARGE SCALE GENOMIC DNA]</scope>
    <source>
        <strain evidence="5">IGS</strain>
    </source>
</reference>
<evidence type="ECO:0000313" key="6">
    <source>
        <dbReference type="Proteomes" id="UP000037178"/>
    </source>
</evidence>
<dbReference type="PATRIC" id="fig|1675527.3.peg.1218"/>
<dbReference type="SMART" id="SM00342">
    <property type="entry name" value="HTH_ARAC"/>
    <property type="match status" value="1"/>
</dbReference>
<feature type="domain" description="HTH araC/xylS-type" evidence="4">
    <location>
        <begin position="223"/>
        <end position="321"/>
    </location>
</feature>
<dbReference type="SUPFAM" id="SSF46689">
    <property type="entry name" value="Homeodomain-like"/>
    <property type="match status" value="2"/>
</dbReference>
<evidence type="ECO:0000313" key="5">
    <source>
        <dbReference type="EMBL" id="KMW56193.1"/>
    </source>
</evidence>
<dbReference type="InterPro" id="IPR029062">
    <property type="entry name" value="Class_I_gatase-like"/>
</dbReference>
<dbReference type="Gene3D" id="3.40.50.880">
    <property type="match status" value="1"/>
</dbReference>
<dbReference type="InterPro" id="IPR050204">
    <property type="entry name" value="AraC_XylS_family_regulators"/>
</dbReference>
<dbReference type="GO" id="GO:0043565">
    <property type="term" value="F:sequence-specific DNA binding"/>
    <property type="evidence" value="ECO:0007669"/>
    <property type="project" value="InterPro"/>
</dbReference>
<dbReference type="Proteomes" id="UP000037178">
    <property type="component" value="Unassembled WGS sequence"/>
</dbReference>
<dbReference type="PANTHER" id="PTHR46796">
    <property type="entry name" value="HTH-TYPE TRANSCRIPTIONAL ACTIVATOR RHAS-RELATED"/>
    <property type="match status" value="1"/>
</dbReference>
<organism evidence="5 6">
    <name type="scientific">Candidatus Rhodobacter oscarellae</name>
    <dbReference type="NCBI Taxonomy" id="1675527"/>
    <lineage>
        <taxon>Bacteria</taxon>
        <taxon>Pseudomonadati</taxon>
        <taxon>Pseudomonadota</taxon>
        <taxon>Alphaproteobacteria</taxon>
        <taxon>Rhodobacterales</taxon>
        <taxon>Rhodobacter group</taxon>
        <taxon>Rhodobacter</taxon>
    </lineage>
</organism>
<comment type="caution">
    <text evidence="5">The sequence shown here is derived from an EMBL/GenBank/DDBJ whole genome shotgun (WGS) entry which is preliminary data.</text>
</comment>
<accession>A0A0J9GRU0</accession>
<dbReference type="GO" id="GO:0003700">
    <property type="term" value="F:DNA-binding transcription factor activity"/>
    <property type="evidence" value="ECO:0007669"/>
    <property type="project" value="InterPro"/>
</dbReference>
<gene>
    <name evidence="5" type="ORF">AIOL_001145</name>
</gene>
<dbReference type="InterPro" id="IPR018060">
    <property type="entry name" value="HTH_AraC"/>
</dbReference>
<evidence type="ECO:0000256" key="3">
    <source>
        <dbReference type="ARBA" id="ARBA00023163"/>
    </source>
</evidence>
<dbReference type="InterPro" id="IPR020449">
    <property type="entry name" value="Tscrpt_reg_AraC-type_HTH"/>
</dbReference>
<protein>
    <submittedName>
        <fullName evidence="5">Transcriptional regulator, AraC family</fullName>
    </submittedName>
</protein>
<sequence length="344" mass="37254">MPQDPNAALEIAVLVAPHFNVSATTSFVDPFRVANYLSGSARFSWSYLSQAGGAVESSSGLVVQTGALRDYPAKETPWLALVSTSWSPERHGSSLLSARLVRWAQGGAIIGGLDTGGIVLARAGLLKGKSATVHYEHIDAFIELAPETSVTETLFVVEDGVFTCCGGTAATDIALRLLRSAAGESIANAAARYLFHHDVRDEDHSQNPKGFEPMGYVTPSPVRAAIDMMEAHLEAPLTIPDISARLGLSQRHLGRLFRRYVRKSPVAYYRDIRLDRARGLVTQTELRLSEIAAAAGFNSQAHFTRAYHQRFGLAPSADRVQGRVPFEFRAWPMHQPGLKSAGSA</sequence>
<keyword evidence="2" id="KW-0238">DNA-binding</keyword>
<dbReference type="RefSeq" id="WP_049642113.1">
    <property type="nucleotide sequence ID" value="NZ_LFTY01000002.1"/>
</dbReference>
<dbReference type="SUPFAM" id="SSF52317">
    <property type="entry name" value="Class I glutamine amidotransferase-like"/>
    <property type="match status" value="1"/>
</dbReference>